<keyword evidence="3" id="KW-1185">Reference proteome</keyword>
<dbReference type="Pfam" id="PF13843">
    <property type="entry name" value="DDE_Tnp_1_7"/>
    <property type="match status" value="1"/>
</dbReference>
<dbReference type="AlphaFoldDB" id="A0AAV8WU06"/>
<dbReference type="InterPro" id="IPR029526">
    <property type="entry name" value="PGBD"/>
</dbReference>
<evidence type="ECO:0000313" key="3">
    <source>
        <dbReference type="Proteomes" id="UP001162156"/>
    </source>
</evidence>
<organism evidence="2 3">
    <name type="scientific">Rhamnusium bicolor</name>
    <dbReference type="NCBI Taxonomy" id="1586634"/>
    <lineage>
        <taxon>Eukaryota</taxon>
        <taxon>Metazoa</taxon>
        <taxon>Ecdysozoa</taxon>
        <taxon>Arthropoda</taxon>
        <taxon>Hexapoda</taxon>
        <taxon>Insecta</taxon>
        <taxon>Pterygota</taxon>
        <taxon>Neoptera</taxon>
        <taxon>Endopterygota</taxon>
        <taxon>Coleoptera</taxon>
        <taxon>Polyphaga</taxon>
        <taxon>Cucujiformia</taxon>
        <taxon>Chrysomeloidea</taxon>
        <taxon>Cerambycidae</taxon>
        <taxon>Lepturinae</taxon>
        <taxon>Rhagiini</taxon>
        <taxon>Rhamnusium</taxon>
    </lineage>
</organism>
<feature type="domain" description="PiggyBac transposable element-derived protein" evidence="1">
    <location>
        <begin position="2"/>
        <end position="83"/>
    </location>
</feature>
<dbReference type="PANTHER" id="PTHR46599">
    <property type="entry name" value="PIGGYBAC TRANSPOSABLE ELEMENT-DERIVED PROTEIN 4"/>
    <property type="match status" value="1"/>
</dbReference>
<dbReference type="PANTHER" id="PTHR46599:SF3">
    <property type="entry name" value="PIGGYBAC TRANSPOSABLE ELEMENT-DERIVED PROTEIN 4"/>
    <property type="match status" value="1"/>
</dbReference>
<name>A0AAV8WU06_9CUCU</name>
<proteinExistence type="predicted"/>
<gene>
    <name evidence="2" type="ORF">NQ314_017321</name>
</gene>
<comment type="caution">
    <text evidence="2">The sequence shown here is derived from an EMBL/GenBank/DDBJ whole genome shotgun (WGS) entry which is preliminary data.</text>
</comment>
<reference evidence="2" key="1">
    <citation type="journal article" date="2023" name="Insect Mol. Biol.">
        <title>Genome sequencing provides insights into the evolution of gene families encoding plant cell wall-degrading enzymes in longhorned beetles.</title>
        <authorList>
            <person name="Shin N.R."/>
            <person name="Okamura Y."/>
            <person name="Kirsch R."/>
            <person name="Pauchet Y."/>
        </authorList>
    </citation>
    <scope>NUCLEOTIDE SEQUENCE</scope>
    <source>
        <strain evidence="2">RBIC_L_NR</strain>
    </source>
</reference>
<evidence type="ECO:0000313" key="2">
    <source>
        <dbReference type="EMBL" id="KAJ8929956.1"/>
    </source>
</evidence>
<dbReference type="EMBL" id="JANEYF010004833">
    <property type="protein sequence ID" value="KAJ8929956.1"/>
    <property type="molecule type" value="Genomic_DNA"/>
</dbReference>
<evidence type="ECO:0000259" key="1">
    <source>
        <dbReference type="Pfam" id="PF13843"/>
    </source>
</evidence>
<sequence>MKWRDKRDVLVLSTKHTDIMQDIQVRNETKSKPLAVTDYNKGKSSIDLSDQIASYNSSLRKTIKWCRKLAIEVIFGTSIVNSHYSFKKINSFSMSITDFRKSVFMDMILQNEDETSDADNYSSSTDLSNRCKRKSEYSLDKKPVHKVRKYCVGCCKKRIK</sequence>
<accession>A0AAV8WU06</accession>
<dbReference type="Proteomes" id="UP001162156">
    <property type="component" value="Unassembled WGS sequence"/>
</dbReference>
<protein>
    <recommendedName>
        <fullName evidence="1">PiggyBac transposable element-derived protein domain-containing protein</fullName>
    </recommendedName>
</protein>